<keyword evidence="11 15" id="KW-0057">Aromatic amino acid biosynthesis</keyword>
<comment type="function">
    <text evidence="13 15">Part of a heterotetrameric complex that catalyzes the two-step biosynthesis of anthranilate, an intermediate in the biosynthesis of L-tryptophan. In the first step, the glutamine-binding beta subunit (TrpG) of anthranilate synthase (AS) provides the glutamine amidotransferase activity which generates ammonia as a substrate that, along with chorismate, is used in the second step, catalyzed by the large alpha subunit of AS (TrpE) to produce anthranilate. In the absence of TrpG, TrpE can synthesize anthranilate directly from chorismate and high concentrations of ammonia.</text>
</comment>
<evidence type="ECO:0000313" key="18">
    <source>
        <dbReference type="EMBL" id="HDD44050.1"/>
    </source>
</evidence>
<keyword evidence="9 15" id="KW-0822">Tryptophan biosynthesis</keyword>
<dbReference type="InterPro" id="IPR015890">
    <property type="entry name" value="Chorismate_C"/>
</dbReference>
<dbReference type="UniPathway" id="UPA00035">
    <property type="reaction ID" value="UER00040"/>
</dbReference>
<dbReference type="PRINTS" id="PR00095">
    <property type="entry name" value="ANTSNTHASEI"/>
</dbReference>
<evidence type="ECO:0000256" key="2">
    <source>
        <dbReference type="ARBA" id="ARBA00004873"/>
    </source>
</evidence>
<evidence type="ECO:0000256" key="13">
    <source>
        <dbReference type="ARBA" id="ARBA00025634"/>
    </source>
</evidence>
<protein>
    <recommendedName>
        <fullName evidence="6 15">Anthranilate synthase component 1</fullName>
        <ecNumber evidence="5 15">4.1.3.27</ecNumber>
    </recommendedName>
</protein>
<dbReference type="GO" id="GO:0004049">
    <property type="term" value="F:anthranilate synthase activity"/>
    <property type="evidence" value="ECO:0007669"/>
    <property type="project" value="UniProtKB-EC"/>
</dbReference>
<feature type="domain" description="Chorismate-utilising enzyme C-terminal" evidence="16">
    <location>
        <begin position="222"/>
        <end position="474"/>
    </location>
</feature>
<evidence type="ECO:0000256" key="11">
    <source>
        <dbReference type="ARBA" id="ARBA00023141"/>
    </source>
</evidence>
<proteinExistence type="inferred from homology"/>
<dbReference type="Pfam" id="PF00425">
    <property type="entry name" value="Chorismate_bind"/>
    <property type="match status" value="1"/>
</dbReference>
<dbReference type="PANTHER" id="PTHR11236">
    <property type="entry name" value="AMINOBENZOATE/ANTHRANILATE SYNTHASE"/>
    <property type="match status" value="1"/>
</dbReference>
<evidence type="ECO:0000256" key="3">
    <source>
        <dbReference type="ARBA" id="ARBA00009562"/>
    </source>
</evidence>
<evidence type="ECO:0000256" key="14">
    <source>
        <dbReference type="ARBA" id="ARBA00047683"/>
    </source>
</evidence>
<dbReference type="InterPro" id="IPR019999">
    <property type="entry name" value="Anth_synth_I-like"/>
</dbReference>
<feature type="domain" description="Anthranilate synthase component I N-terminal" evidence="17">
    <location>
        <begin position="28"/>
        <end position="167"/>
    </location>
</feature>
<evidence type="ECO:0000259" key="16">
    <source>
        <dbReference type="Pfam" id="PF00425"/>
    </source>
</evidence>
<dbReference type="NCBIfam" id="TIGR00564">
    <property type="entry name" value="trpE_most"/>
    <property type="match status" value="1"/>
</dbReference>
<organism evidence="18">
    <name type="scientific">Desulfofervidus auxilii</name>
    <dbReference type="NCBI Taxonomy" id="1621989"/>
    <lineage>
        <taxon>Bacteria</taxon>
        <taxon>Pseudomonadati</taxon>
        <taxon>Thermodesulfobacteriota</taxon>
        <taxon>Candidatus Desulfofervidia</taxon>
        <taxon>Candidatus Desulfofervidales</taxon>
        <taxon>Candidatus Desulfofervidaceae</taxon>
        <taxon>Candidatus Desulfofervidus</taxon>
    </lineage>
</organism>
<comment type="subunit">
    <text evidence="4 15">Heterotetramer consisting of two non-identical subunits: a beta subunit (TrpG) and a large alpha subunit (TrpE).</text>
</comment>
<evidence type="ECO:0000256" key="8">
    <source>
        <dbReference type="ARBA" id="ARBA00022723"/>
    </source>
</evidence>
<evidence type="ECO:0000256" key="6">
    <source>
        <dbReference type="ARBA" id="ARBA00020653"/>
    </source>
</evidence>
<comment type="pathway">
    <text evidence="2 15">Amino-acid biosynthesis; L-tryptophan biosynthesis; L-tryptophan from chorismate: step 1/5.</text>
</comment>
<sequence>MFIPGIEEFKTLAKEYNLVPVYKELLADIETPVSTYLKLKDKGFSFLLESVERGERFGRYSFIGLNPLLIVFYEIPEIRIKQKEKEKKFLQVDDPLPILRQILSTFRLAKVAGLPRFQGGLVGYFSYDVVRCWERLPSISKKDTNIPEAIFVLPQELIIFDHVSHKMKIVNFVLIEEGKNAEFLYNEAKKRIESRIDCLASPLKYPTSLFILSEVKSNFTPSSFMEAVKKARDYIIAGDAIQVVLSQRLEVDFEGEDFSIYRALRSLNPSPYMFYLNFGELKLIGASPEILVRLEKGIITVRPIAGTRPRGKTEEEDKALEKELLADPKERAEHIMLVDLGRNDVGRVAKGGSVKVTELMVIERYSHVMHIVSNVIGELKKGEDAFTVLKATFPAGTVSGAPKVRAMEIIEELEPTKRGPYAGAVGYFSFSGEMDFCITIRTIVAWKNKLYIQVGAGIVADSIPQREYEETINKAKAMLKAIEWTKNGL</sequence>
<comment type="caution">
    <text evidence="18">The sequence shown here is derived from an EMBL/GenBank/DDBJ whole genome shotgun (WGS) entry which is preliminary data.</text>
</comment>
<evidence type="ECO:0000256" key="9">
    <source>
        <dbReference type="ARBA" id="ARBA00022822"/>
    </source>
</evidence>
<evidence type="ECO:0000259" key="17">
    <source>
        <dbReference type="Pfam" id="PF04715"/>
    </source>
</evidence>
<keyword evidence="12 15" id="KW-0456">Lyase</keyword>
<dbReference type="AlphaFoldDB" id="A0A7C0Y6U9"/>
<dbReference type="GO" id="GO:0000162">
    <property type="term" value="P:L-tryptophan biosynthetic process"/>
    <property type="evidence" value="ECO:0007669"/>
    <property type="project" value="UniProtKB-UniPathway"/>
</dbReference>
<evidence type="ECO:0000256" key="7">
    <source>
        <dbReference type="ARBA" id="ARBA00022605"/>
    </source>
</evidence>
<dbReference type="InterPro" id="IPR005801">
    <property type="entry name" value="ADC_synthase"/>
</dbReference>
<dbReference type="PANTHER" id="PTHR11236:SF48">
    <property type="entry name" value="ISOCHORISMATE SYNTHASE MENF"/>
    <property type="match status" value="1"/>
</dbReference>
<accession>A0A7C0Y6U9</accession>
<name>A0A7C0Y6U9_DESA2</name>
<keyword evidence="8 15" id="KW-0479">Metal-binding</keyword>
<comment type="cofactor">
    <cofactor evidence="1 15">
        <name>Mg(2+)</name>
        <dbReference type="ChEBI" id="CHEBI:18420"/>
    </cofactor>
</comment>
<dbReference type="GO" id="GO:0046872">
    <property type="term" value="F:metal ion binding"/>
    <property type="evidence" value="ECO:0007669"/>
    <property type="project" value="UniProtKB-KW"/>
</dbReference>
<reference evidence="18" key="1">
    <citation type="journal article" date="2020" name="mSystems">
        <title>Genome- and Community-Level Interaction Insights into Carbon Utilization and Element Cycling Functions of Hydrothermarchaeota in Hydrothermal Sediment.</title>
        <authorList>
            <person name="Zhou Z."/>
            <person name="Liu Y."/>
            <person name="Xu W."/>
            <person name="Pan J."/>
            <person name="Luo Z.H."/>
            <person name="Li M."/>
        </authorList>
    </citation>
    <scope>NUCLEOTIDE SEQUENCE [LARGE SCALE GENOMIC DNA]</scope>
    <source>
        <strain evidence="18">HyVt-233</strain>
    </source>
</reference>
<dbReference type="Gene3D" id="3.60.120.10">
    <property type="entry name" value="Anthranilate synthase"/>
    <property type="match status" value="1"/>
</dbReference>
<keyword evidence="7 15" id="KW-0028">Amino-acid biosynthesis</keyword>
<evidence type="ECO:0000256" key="5">
    <source>
        <dbReference type="ARBA" id="ARBA00012266"/>
    </source>
</evidence>
<evidence type="ECO:0000256" key="15">
    <source>
        <dbReference type="RuleBase" id="RU364045"/>
    </source>
</evidence>
<dbReference type="EMBL" id="DRBS01000162">
    <property type="protein sequence ID" value="HDD44050.1"/>
    <property type="molecule type" value="Genomic_DNA"/>
</dbReference>
<dbReference type="InterPro" id="IPR005256">
    <property type="entry name" value="Anth_synth_I_PabB"/>
</dbReference>
<gene>
    <name evidence="15 18" type="primary">trpE</name>
    <name evidence="18" type="ORF">ENG63_04215</name>
</gene>
<dbReference type="Proteomes" id="UP000886289">
    <property type="component" value="Unassembled WGS sequence"/>
</dbReference>
<dbReference type="EC" id="4.1.3.27" evidence="5 15"/>
<comment type="similarity">
    <text evidence="3 15">Belongs to the anthranilate synthase component I family.</text>
</comment>
<evidence type="ECO:0000256" key="4">
    <source>
        <dbReference type="ARBA" id="ARBA00011575"/>
    </source>
</evidence>
<dbReference type="Pfam" id="PF04715">
    <property type="entry name" value="Anth_synt_I_N"/>
    <property type="match status" value="1"/>
</dbReference>
<evidence type="ECO:0000256" key="12">
    <source>
        <dbReference type="ARBA" id="ARBA00023239"/>
    </source>
</evidence>
<evidence type="ECO:0000256" key="10">
    <source>
        <dbReference type="ARBA" id="ARBA00022842"/>
    </source>
</evidence>
<dbReference type="SUPFAM" id="SSF56322">
    <property type="entry name" value="ADC synthase"/>
    <property type="match status" value="1"/>
</dbReference>
<keyword evidence="10 15" id="KW-0460">Magnesium</keyword>
<comment type="catalytic activity">
    <reaction evidence="14 15">
        <text>chorismate + L-glutamine = anthranilate + pyruvate + L-glutamate + H(+)</text>
        <dbReference type="Rhea" id="RHEA:21732"/>
        <dbReference type="ChEBI" id="CHEBI:15361"/>
        <dbReference type="ChEBI" id="CHEBI:15378"/>
        <dbReference type="ChEBI" id="CHEBI:16567"/>
        <dbReference type="ChEBI" id="CHEBI:29748"/>
        <dbReference type="ChEBI" id="CHEBI:29985"/>
        <dbReference type="ChEBI" id="CHEBI:58359"/>
        <dbReference type="EC" id="4.1.3.27"/>
    </reaction>
</comment>
<dbReference type="InterPro" id="IPR006805">
    <property type="entry name" value="Anth_synth_I_N"/>
</dbReference>
<evidence type="ECO:0000256" key="1">
    <source>
        <dbReference type="ARBA" id="ARBA00001946"/>
    </source>
</evidence>